<keyword evidence="1" id="KW-0812">Transmembrane</keyword>
<name>A0A9W6U7C5_9STRA</name>
<evidence type="ECO:0000313" key="2">
    <source>
        <dbReference type="EMBL" id="GMF27725.1"/>
    </source>
</evidence>
<dbReference type="Proteomes" id="UP001165121">
    <property type="component" value="Unassembled WGS sequence"/>
</dbReference>
<protein>
    <submittedName>
        <fullName evidence="2">Unnamed protein product</fullName>
    </submittedName>
</protein>
<keyword evidence="1" id="KW-0472">Membrane</keyword>
<keyword evidence="1" id="KW-1133">Transmembrane helix</keyword>
<feature type="transmembrane region" description="Helical" evidence="1">
    <location>
        <begin position="115"/>
        <end position="136"/>
    </location>
</feature>
<gene>
    <name evidence="2" type="ORF">Pfra01_000557300</name>
</gene>
<proteinExistence type="predicted"/>
<keyword evidence="3" id="KW-1185">Reference proteome</keyword>
<evidence type="ECO:0000256" key="1">
    <source>
        <dbReference type="SAM" id="Phobius"/>
    </source>
</evidence>
<accession>A0A9W6U7C5</accession>
<feature type="transmembrane region" description="Helical" evidence="1">
    <location>
        <begin position="82"/>
        <end position="103"/>
    </location>
</feature>
<dbReference type="EMBL" id="BSXT01000445">
    <property type="protein sequence ID" value="GMF27725.1"/>
    <property type="molecule type" value="Genomic_DNA"/>
</dbReference>
<sequence>MDDQQRQQVSLQRREFEYIRVASISSITGTSSETMRKPSQPAANSEQNAYCLRGLLIDNGVLTKHRIQYYPGGAGTWNMDSVLNVLLLAVLEIGLLLSYSTFLRNKFGFSPLYQLVFLLETEVWIVQTGLFCYFLNVLQYELQHFG</sequence>
<reference evidence="2" key="1">
    <citation type="submission" date="2023-04" db="EMBL/GenBank/DDBJ databases">
        <title>Phytophthora fragariaefolia NBRC 109709.</title>
        <authorList>
            <person name="Ichikawa N."/>
            <person name="Sato H."/>
            <person name="Tonouchi N."/>
        </authorList>
    </citation>
    <scope>NUCLEOTIDE SEQUENCE</scope>
    <source>
        <strain evidence="2">NBRC 109709</strain>
    </source>
</reference>
<dbReference type="OrthoDB" id="97344at2759"/>
<dbReference type="AlphaFoldDB" id="A0A9W6U7C5"/>
<organism evidence="2 3">
    <name type="scientific">Phytophthora fragariaefolia</name>
    <dbReference type="NCBI Taxonomy" id="1490495"/>
    <lineage>
        <taxon>Eukaryota</taxon>
        <taxon>Sar</taxon>
        <taxon>Stramenopiles</taxon>
        <taxon>Oomycota</taxon>
        <taxon>Peronosporomycetes</taxon>
        <taxon>Peronosporales</taxon>
        <taxon>Peronosporaceae</taxon>
        <taxon>Phytophthora</taxon>
    </lineage>
</organism>
<comment type="caution">
    <text evidence="2">The sequence shown here is derived from an EMBL/GenBank/DDBJ whole genome shotgun (WGS) entry which is preliminary data.</text>
</comment>
<evidence type="ECO:0000313" key="3">
    <source>
        <dbReference type="Proteomes" id="UP001165121"/>
    </source>
</evidence>